<comment type="caution">
    <text evidence="6">The sequence shown here is derived from an EMBL/GenBank/DDBJ whole genome shotgun (WGS) entry which is preliminary data.</text>
</comment>
<protein>
    <recommendedName>
        <fullName evidence="4 5">Tyrosinase copper-binding domain-containing protein</fullName>
    </recommendedName>
</protein>
<evidence type="ECO:0000256" key="1">
    <source>
        <dbReference type="ARBA" id="ARBA00022723"/>
    </source>
</evidence>
<dbReference type="PANTHER" id="PTHR11474">
    <property type="entry name" value="TYROSINASE FAMILY MEMBER"/>
    <property type="match status" value="1"/>
</dbReference>
<dbReference type="InterPro" id="IPR002227">
    <property type="entry name" value="Tyrosinase_Cu-bd"/>
</dbReference>
<evidence type="ECO:0000259" key="4">
    <source>
        <dbReference type="PROSITE" id="PS00497"/>
    </source>
</evidence>
<dbReference type="SUPFAM" id="SSF48056">
    <property type="entry name" value="Di-copper centre-containing domain"/>
    <property type="match status" value="1"/>
</dbReference>
<gene>
    <name evidence="6" type="ORF">GIW81_04335</name>
</gene>
<feature type="domain" description="Tyrosinase copper-binding" evidence="4">
    <location>
        <begin position="163"/>
        <end position="181"/>
    </location>
</feature>
<feature type="region of interest" description="Disordered" evidence="3">
    <location>
        <begin position="389"/>
        <end position="414"/>
    </location>
</feature>
<evidence type="ECO:0000313" key="7">
    <source>
        <dbReference type="Proteomes" id="UP000440694"/>
    </source>
</evidence>
<proteinExistence type="predicted"/>
<dbReference type="PRINTS" id="PR00092">
    <property type="entry name" value="TYROSINASE"/>
</dbReference>
<keyword evidence="1" id="KW-0479">Metal-binding</keyword>
<feature type="domain" description="Tyrosinase copper-binding" evidence="5">
    <location>
        <begin position="304"/>
        <end position="315"/>
    </location>
</feature>
<dbReference type="InterPro" id="IPR006311">
    <property type="entry name" value="TAT_signal"/>
</dbReference>
<dbReference type="EMBL" id="WMBQ01000001">
    <property type="protein sequence ID" value="MTD93560.1"/>
    <property type="molecule type" value="Genomic_DNA"/>
</dbReference>
<dbReference type="Proteomes" id="UP000440694">
    <property type="component" value="Unassembled WGS sequence"/>
</dbReference>
<sequence>MSWPTAATSSKGPALPLPSHFRSFVFSRCSMISSNSRSFDRRTFLGGMAAASGMLPFSNWIALAGASTVRERPEASTARGQQMLAVYRKAVGLMNDKAVFPQHHPHSWRFQANIHNYPSDEPVSAVFTAAAGENAQLVAERRKLALGPDGNGSGGIWATCPHHLPDVQFLPWHRLYLAYFEQIIEKVAGAPFALPYWDYLDPNKRHMPDMFRDATIGGQTNWLYYKDRSSRFVSDGLSENSIVTLQSTPRANLMKTPNFFTNVRRAGFSDALEEDLHDQIHGAIGTKIGNKVVGMATIRLAARDPIFWLHHASIDRLWESWRKPGPDGKSPRDPNAANSWYASKYAFIDGAAAAQRDKGAAFVLVAAANLKYRYDNLHPAPDIVVAAGADTPSGPPTRIQSGETTGQKITNEGDSVSIPLKPAVNEGVALGFSNNPASRYSLLIKLRTAPEPGVYQVYMDVPGTAGGPVTQALVGSFSLFRVGAHSEHGEAHGPTDETVVIDVTAKVNEKVIDPLKPGKVTVRASYLDAPVDITVNAAEIVAK</sequence>
<dbReference type="PROSITE" id="PS51318">
    <property type="entry name" value="TAT"/>
    <property type="match status" value="1"/>
</dbReference>
<evidence type="ECO:0000256" key="3">
    <source>
        <dbReference type="SAM" id="MobiDB-lite"/>
    </source>
</evidence>
<keyword evidence="7" id="KW-1185">Reference proteome</keyword>
<dbReference type="Pfam" id="PF00264">
    <property type="entry name" value="Tyrosinase"/>
    <property type="match status" value="2"/>
</dbReference>
<dbReference type="AlphaFoldDB" id="A0A6I3KHZ9"/>
<dbReference type="InterPro" id="IPR050316">
    <property type="entry name" value="Tyrosinase/Hemocyanin"/>
</dbReference>
<name>A0A6I3KHZ9_9HYPH</name>
<dbReference type="GO" id="GO:0016491">
    <property type="term" value="F:oxidoreductase activity"/>
    <property type="evidence" value="ECO:0007669"/>
    <property type="project" value="InterPro"/>
</dbReference>
<reference evidence="6 7" key="1">
    <citation type="submission" date="2019-11" db="EMBL/GenBank/DDBJ databases">
        <title>Identification of a novel strain.</title>
        <authorList>
            <person name="Xu Q."/>
            <person name="Wang G."/>
        </authorList>
    </citation>
    <scope>NUCLEOTIDE SEQUENCE [LARGE SCALE GENOMIC DNA]</scope>
    <source>
        <strain evidence="7">xq</strain>
    </source>
</reference>
<dbReference type="InterPro" id="IPR008922">
    <property type="entry name" value="Di-copper_centre_dom_sf"/>
</dbReference>
<dbReference type="PROSITE" id="PS00497">
    <property type="entry name" value="TYROSINASE_1"/>
    <property type="match status" value="1"/>
</dbReference>
<dbReference type="PROSITE" id="PS00498">
    <property type="entry name" value="TYROSINASE_2"/>
    <property type="match status" value="1"/>
</dbReference>
<keyword evidence="2" id="KW-0186">Copper</keyword>
<evidence type="ECO:0000256" key="2">
    <source>
        <dbReference type="ARBA" id="ARBA00023008"/>
    </source>
</evidence>
<accession>A0A6I3KHZ9</accession>
<dbReference type="Gene3D" id="1.10.1280.10">
    <property type="entry name" value="Di-copper center containing domain from catechol oxidase"/>
    <property type="match status" value="1"/>
</dbReference>
<dbReference type="GO" id="GO:0046872">
    <property type="term" value="F:metal ion binding"/>
    <property type="evidence" value="ECO:0007669"/>
    <property type="project" value="UniProtKB-KW"/>
</dbReference>
<evidence type="ECO:0000259" key="5">
    <source>
        <dbReference type="PROSITE" id="PS00498"/>
    </source>
</evidence>
<dbReference type="PANTHER" id="PTHR11474:SF76">
    <property type="entry name" value="SHKT DOMAIN-CONTAINING PROTEIN"/>
    <property type="match status" value="1"/>
</dbReference>
<evidence type="ECO:0000313" key="6">
    <source>
        <dbReference type="EMBL" id="MTD93560.1"/>
    </source>
</evidence>
<feature type="compositionally biased region" description="Polar residues" evidence="3">
    <location>
        <begin position="398"/>
        <end position="414"/>
    </location>
</feature>
<organism evidence="6 7">
    <name type="scientific">Hyphomicrobium album</name>
    <dbReference type="NCBI Taxonomy" id="2665159"/>
    <lineage>
        <taxon>Bacteria</taxon>
        <taxon>Pseudomonadati</taxon>
        <taxon>Pseudomonadota</taxon>
        <taxon>Alphaproteobacteria</taxon>
        <taxon>Hyphomicrobiales</taxon>
        <taxon>Hyphomicrobiaceae</taxon>
        <taxon>Hyphomicrobium</taxon>
    </lineage>
</organism>